<protein>
    <submittedName>
        <fullName evidence="6">NUDIX hydrolase</fullName>
    </submittedName>
</protein>
<organism evidence="6 7">
    <name type="scientific">Amycolatopsis bartoniae</name>
    <dbReference type="NCBI Taxonomy" id="941986"/>
    <lineage>
        <taxon>Bacteria</taxon>
        <taxon>Bacillati</taxon>
        <taxon>Actinomycetota</taxon>
        <taxon>Actinomycetes</taxon>
        <taxon>Pseudonocardiales</taxon>
        <taxon>Pseudonocardiaceae</taxon>
        <taxon>Amycolatopsis</taxon>
    </lineage>
</organism>
<dbReference type="PROSITE" id="PS00893">
    <property type="entry name" value="NUDIX_BOX"/>
    <property type="match status" value="1"/>
</dbReference>
<reference evidence="6" key="2">
    <citation type="submission" date="2020-09" db="EMBL/GenBank/DDBJ databases">
        <authorList>
            <person name="Sun Q."/>
            <person name="Zhou Y."/>
        </authorList>
    </citation>
    <scope>NUCLEOTIDE SEQUENCE</scope>
    <source>
        <strain evidence="6">CGMCC 4.7679</strain>
    </source>
</reference>
<evidence type="ECO:0000313" key="7">
    <source>
        <dbReference type="Proteomes" id="UP000658656"/>
    </source>
</evidence>
<keyword evidence="7" id="KW-1185">Reference proteome</keyword>
<dbReference type="SUPFAM" id="SSF55811">
    <property type="entry name" value="Nudix"/>
    <property type="match status" value="1"/>
</dbReference>
<evidence type="ECO:0000256" key="2">
    <source>
        <dbReference type="ARBA" id="ARBA00005582"/>
    </source>
</evidence>
<evidence type="ECO:0000313" key="6">
    <source>
        <dbReference type="EMBL" id="GHF77557.1"/>
    </source>
</evidence>
<reference evidence="6" key="1">
    <citation type="journal article" date="2014" name="Int. J. Syst. Evol. Microbiol.">
        <title>Complete genome sequence of Corynebacterium casei LMG S-19264T (=DSM 44701T), isolated from a smear-ripened cheese.</title>
        <authorList>
            <consortium name="US DOE Joint Genome Institute (JGI-PGF)"/>
            <person name="Walter F."/>
            <person name="Albersmeier A."/>
            <person name="Kalinowski J."/>
            <person name="Ruckert C."/>
        </authorList>
    </citation>
    <scope>NUCLEOTIDE SEQUENCE</scope>
    <source>
        <strain evidence="6">CGMCC 4.7679</strain>
    </source>
</reference>
<comment type="cofactor">
    <cofactor evidence="1">
        <name>Mg(2+)</name>
        <dbReference type="ChEBI" id="CHEBI:18420"/>
    </cofactor>
</comment>
<dbReference type="InterPro" id="IPR000086">
    <property type="entry name" value="NUDIX_hydrolase_dom"/>
</dbReference>
<accession>A0A8H9J4W8</accession>
<dbReference type="Pfam" id="PF00293">
    <property type="entry name" value="NUDIX"/>
    <property type="match status" value="1"/>
</dbReference>
<comment type="caution">
    <text evidence="6">The sequence shown here is derived from an EMBL/GenBank/DDBJ whole genome shotgun (WGS) entry which is preliminary data.</text>
</comment>
<dbReference type="PROSITE" id="PS51462">
    <property type="entry name" value="NUDIX"/>
    <property type="match status" value="1"/>
</dbReference>
<evidence type="ECO:0000256" key="1">
    <source>
        <dbReference type="ARBA" id="ARBA00001946"/>
    </source>
</evidence>
<dbReference type="InterPro" id="IPR020476">
    <property type="entry name" value="Nudix_hydrolase"/>
</dbReference>
<feature type="domain" description="Nudix hydrolase" evidence="5">
    <location>
        <begin position="16"/>
        <end position="139"/>
    </location>
</feature>
<evidence type="ECO:0000259" key="5">
    <source>
        <dbReference type="PROSITE" id="PS51462"/>
    </source>
</evidence>
<dbReference type="Proteomes" id="UP000658656">
    <property type="component" value="Unassembled WGS sequence"/>
</dbReference>
<sequence length="142" mass="15400">MYTLRLSEAHYAAVMGAERCVGGIVHDPAGRLLVIRRGHEPGRGLWSLPGGRVEPGESDAQAVVREMREETGLDVRPGALVGTVVRGRYEIHDYACEVLSGDLRAGDDADEARWVDSAAFTALELTEGLAEVLAEWDSLPRC</sequence>
<dbReference type="EMBL" id="BNAV01000012">
    <property type="protein sequence ID" value="GHF77557.1"/>
    <property type="molecule type" value="Genomic_DNA"/>
</dbReference>
<evidence type="ECO:0000256" key="3">
    <source>
        <dbReference type="ARBA" id="ARBA00022801"/>
    </source>
</evidence>
<dbReference type="Gene3D" id="3.90.79.10">
    <property type="entry name" value="Nucleoside Triphosphate Pyrophosphohydrolase"/>
    <property type="match status" value="1"/>
</dbReference>
<dbReference type="PANTHER" id="PTHR43046:SF14">
    <property type="entry name" value="MUTT_NUDIX FAMILY PROTEIN"/>
    <property type="match status" value="1"/>
</dbReference>
<comment type="similarity">
    <text evidence="2 4">Belongs to the Nudix hydrolase family.</text>
</comment>
<dbReference type="InterPro" id="IPR015797">
    <property type="entry name" value="NUDIX_hydrolase-like_dom_sf"/>
</dbReference>
<dbReference type="AlphaFoldDB" id="A0A8H9J4W8"/>
<gene>
    <name evidence="6" type="ORF">GCM10017566_59720</name>
</gene>
<name>A0A8H9J4W8_9PSEU</name>
<proteinExistence type="inferred from homology"/>
<dbReference type="GO" id="GO:0016787">
    <property type="term" value="F:hydrolase activity"/>
    <property type="evidence" value="ECO:0007669"/>
    <property type="project" value="UniProtKB-KW"/>
</dbReference>
<dbReference type="PANTHER" id="PTHR43046">
    <property type="entry name" value="GDP-MANNOSE MANNOSYL HYDROLASE"/>
    <property type="match status" value="1"/>
</dbReference>
<dbReference type="CDD" id="cd04673">
    <property type="entry name" value="NUDIX_ADPRase"/>
    <property type="match status" value="1"/>
</dbReference>
<dbReference type="InterPro" id="IPR020084">
    <property type="entry name" value="NUDIX_hydrolase_CS"/>
</dbReference>
<evidence type="ECO:0000256" key="4">
    <source>
        <dbReference type="RuleBase" id="RU003476"/>
    </source>
</evidence>
<dbReference type="PRINTS" id="PR00502">
    <property type="entry name" value="NUDIXFAMILY"/>
</dbReference>
<keyword evidence="3 4" id="KW-0378">Hydrolase</keyword>